<dbReference type="EMBL" id="JBHSKN010000016">
    <property type="protein sequence ID" value="MFC5241916.1"/>
    <property type="molecule type" value="Genomic_DNA"/>
</dbReference>
<dbReference type="RefSeq" id="WP_344560320.1">
    <property type="nucleotide sequence ID" value="NZ_BAAATG010000017.1"/>
</dbReference>
<sequence>MGSVDLLVSCPPGDTLTASLPPAHIEPTIENIRDAFQSWAARCAAHQDNIALLYFCGHGLQGDGQYLLASDFNRYSAAPFTQAFDFDETRLALQQSGPRTQLYVVDACRDSCLERPHGGVPGLAVRDFFKANVCENELTIRLPAFDQAQTERHEVSRLTRALIRSLEGQAATPGELQDSWEVRTDGVRRSIRHLLAEGLGEGGSYRAVEATGFGDVPLYRLDGPPLAKLTVRCLPPEAAGRTKLACVPQHPPDLPTVDCGTAQERGTDEQSIQEWRVELTSGFYTVNAHCDSTTVSRPHSVWPPHSRLHMQVVT</sequence>
<evidence type="ECO:0000313" key="3">
    <source>
        <dbReference type="Proteomes" id="UP001596035"/>
    </source>
</evidence>
<dbReference type="Proteomes" id="UP001596035">
    <property type="component" value="Unassembled WGS sequence"/>
</dbReference>
<dbReference type="SUPFAM" id="SSF52129">
    <property type="entry name" value="Caspase-like"/>
    <property type="match status" value="1"/>
</dbReference>
<dbReference type="InterPro" id="IPR029030">
    <property type="entry name" value="Caspase-like_dom_sf"/>
</dbReference>
<comment type="caution">
    <text evidence="2">The sequence shown here is derived from an EMBL/GenBank/DDBJ whole genome shotgun (WGS) entry which is preliminary data.</text>
</comment>
<reference evidence="3" key="1">
    <citation type="journal article" date="2019" name="Int. J. Syst. Evol. Microbiol.">
        <title>The Global Catalogue of Microorganisms (GCM) 10K type strain sequencing project: providing services to taxonomists for standard genome sequencing and annotation.</title>
        <authorList>
            <consortium name="The Broad Institute Genomics Platform"/>
            <consortium name="The Broad Institute Genome Sequencing Center for Infectious Disease"/>
            <person name="Wu L."/>
            <person name="Ma J."/>
        </authorList>
    </citation>
    <scope>NUCLEOTIDE SEQUENCE [LARGE SCALE GENOMIC DNA]</scope>
    <source>
        <strain evidence="3">CGMCC 4.7131</strain>
    </source>
</reference>
<keyword evidence="3" id="KW-1185">Reference proteome</keyword>
<feature type="domain" description="Peptidase C14 caspase" evidence="1">
    <location>
        <begin position="26"/>
        <end position="118"/>
    </location>
</feature>
<dbReference type="Gene3D" id="3.40.50.1460">
    <property type="match status" value="1"/>
</dbReference>
<dbReference type="InterPro" id="IPR011600">
    <property type="entry name" value="Pept_C14_caspase"/>
</dbReference>
<name>A0ABW0DT48_9ACTN</name>
<evidence type="ECO:0000313" key="2">
    <source>
        <dbReference type="EMBL" id="MFC5241916.1"/>
    </source>
</evidence>
<accession>A0ABW0DT48</accession>
<evidence type="ECO:0000259" key="1">
    <source>
        <dbReference type="Pfam" id="PF00656"/>
    </source>
</evidence>
<organism evidence="2 3">
    <name type="scientific">Streptomyces atrovirens</name>
    <dbReference type="NCBI Taxonomy" id="285556"/>
    <lineage>
        <taxon>Bacteria</taxon>
        <taxon>Bacillati</taxon>
        <taxon>Actinomycetota</taxon>
        <taxon>Actinomycetes</taxon>
        <taxon>Kitasatosporales</taxon>
        <taxon>Streptomycetaceae</taxon>
        <taxon>Streptomyces</taxon>
    </lineage>
</organism>
<gene>
    <name evidence="2" type="ORF">ACFPWV_18665</name>
</gene>
<dbReference type="Pfam" id="PF00656">
    <property type="entry name" value="Peptidase_C14"/>
    <property type="match status" value="1"/>
</dbReference>
<proteinExistence type="predicted"/>
<protein>
    <submittedName>
        <fullName evidence="2">Caspase family protein</fullName>
    </submittedName>
</protein>